<reference evidence="1 2" key="1">
    <citation type="journal article" date="2020" name="Microb. Genom.">
        <title>Genetic diversity of clinical and environmental Mucorales isolates obtained from an investigation of mucormycosis cases among solid organ transplant recipients.</title>
        <authorList>
            <person name="Nguyen M.H."/>
            <person name="Kaul D."/>
            <person name="Muto C."/>
            <person name="Cheng S.J."/>
            <person name="Richter R.A."/>
            <person name="Bruno V.M."/>
            <person name="Liu G."/>
            <person name="Beyhan S."/>
            <person name="Sundermann A.J."/>
            <person name="Mounaud S."/>
            <person name="Pasculle A.W."/>
            <person name="Nierman W.C."/>
            <person name="Driscoll E."/>
            <person name="Cumbie R."/>
            <person name="Clancy C.J."/>
            <person name="Dupont C.L."/>
        </authorList>
    </citation>
    <scope>NUCLEOTIDE SEQUENCE [LARGE SCALE GENOMIC DNA]</scope>
    <source>
        <strain evidence="1 2">GL24</strain>
    </source>
</reference>
<protein>
    <submittedName>
        <fullName evidence="1">Uncharacterized protein</fullName>
    </submittedName>
</protein>
<gene>
    <name evidence="1" type="ORF">G6F50_014373</name>
</gene>
<name>A0A9P6Y664_9FUNG</name>
<accession>A0A9P6Y664</accession>
<dbReference type="AlphaFoldDB" id="A0A9P6Y664"/>
<proteinExistence type="predicted"/>
<dbReference type="Proteomes" id="UP000740926">
    <property type="component" value="Unassembled WGS sequence"/>
</dbReference>
<keyword evidence="2" id="KW-1185">Reference proteome</keyword>
<sequence length="185" mass="20419">MATLHPLAMQRVTGFVRDLDIALQLAAAHADEQHCRYARCAHREGIQAAVTALGGQVHAPVGRIEQRAQLANIRRAQVLHGIGGGVAQLRQRQHRRGVSGIGHRGIPELRRIDARARGVAQQHVLVAPPIASMMFDCQQRRIHRRCIQAHALVTTRRGRAIALQACGGIVHLHQPQQYRGHRLPA</sequence>
<dbReference type="EMBL" id="JAANIU010006759">
    <property type="protein sequence ID" value="KAG1540343.1"/>
    <property type="molecule type" value="Genomic_DNA"/>
</dbReference>
<organism evidence="1 2">
    <name type="scientific">Rhizopus delemar</name>
    <dbReference type="NCBI Taxonomy" id="936053"/>
    <lineage>
        <taxon>Eukaryota</taxon>
        <taxon>Fungi</taxon>
        <taxon>Fungi incertae sedis</taxon>
        <taxon>Mucoromycota</taxon>
        <taxon>Mucoromycotina</taxon>
        <taxon>Mucoromycetes</taxon>
        <taxon>Mucorales</taxon>
        <taxon>Mucorineae</taxon>
        <taxon>Rhizopodaceae</taxon>
        <taxon>Rhizopus</taxon>
    </lineage>
</organism>
<comment type="caution">
    <text evidence="1">The sequence shown here is derived from an EMBL/GenBank/DDBJ whole genome shotgun (WGS) entry which is preliminary data.</text>
</comment>
<evidence type="ECO:0000313" key="2">
    <source>
        <dbReference type="Proteomes" id="UP000740926"/>
    </source>
</evidence>
<evidence type="ECO:0000313" key="1">
    <source>
        <dbReference type="EMBL" id="KAG1540343.1"/>
    </source>
</evidence>